<dbReference type="Proteomes" id="UP000663879">
    <property type="component" value="Unassembled WGS sequence"/>
</dbReference>
<keyword evidence="2" id="KW-1185">Reference proteome</keyword>
<proteinExistence type="predicted"/>
<name>A0A814EER2_9BILA</name>
<dbReference type="EMBL" id="CAJNOC010003151">
    <property type="protein sequence ID" value="CAF0969965.1"/>
    <property type="molecule type" value="Genomic_DNA"/>
</dbReference>
<evidence type="ECO:0000313" key="1">
    <source>
        <dbReference type="EMBL" id="CAF0969965.1"/>
    </source>
</evidence>
<reference evidence="1" key="1">
    <citation type="submission" date="2021-02" db="EMBL/GenBank/DDBJ databases">
        <authorList>
            <person name="Nowell W R."/>
        </authorList>
    </citation>
    <scope>NUCLEOTIDE SEQUENCE</scope>
    <source>
        <strain evidence="1">Ploen Becks lab</strain>
    </source>
</reference>
<comment type="caution">
    <text evidence="1">The sequence shown here is derived from an EMBL/GenBank/DDBJ whole genome shotgun (WGS) entry which is preliminary data.</text>
</comment>
<accession>A0A814EER2</accession>
<evidence type="ECO:0000313" key="2">
    <source>
        <dbReference type="Proteomes" id="UP000663879"/>
    </source>
</evidence>
<gene>
    <name evidence="1" type="ORF">OXX778_LOCUS14867</name>
</gene>
<sequence>MFFYNKTIAVKHVPERHTTISIKDNLNQVLKYWGISENLVSIVSDHANNMMGLADLLNSENDQELRDFNENLLKRKEIKQFGCAAHL</sequence>
<protein>
    <submittedName>
        <fullName evidence="1">Uncharacterized protein</fullName>
    </submittedName>
</protein>
<organism evidence="1 2">
    <name type="scientific">Brachionus calyciflorus</name>
    <dbReference type="NCBI Taxonomy" id="104777"/>
    <lineage>
        <taxon>Eukaryota</taxon>
        <taxon>Metazoa</taxon>
        <taxon>Spiralia</taxon>
        <taxon>Gnathifera</taxon>
        <taxon>Rotifera</taxon>
        <taxon>Eurotatoria</taxon>
        <taxon>Monogononta</taxon>
        <taxon>Pseudotrocha</taxon>
        <taxon>Ploima</taxon>
        <taxon>Brachionidae</taxon>
        <taxon>Brachionus</taxon>
    </lineage>
</organism>
<dbReference type="AlphaFoldDB" id="A0A814EER2"/>